<dbReference type="AlphaFoldDB" id="A0A1G1STV6"/>
<dbReference type="PANTHER" id="PTHR34309:SF1">
    <property type="entry name" value="PROTEIN GLCG"/>
    <property type="match status" value="1"/>
</dbReference>
<dbReference type="PANTHER" id="PTHR34309">
    <property type="entry name" value="SLR1406 PROTEIN"/>
    <property type="match status" value="1"/>
</dbReference>
<name>A0A1G1STV6_9BACT</name>
<gene>
    <name evidence="1" type="ORF">BEN47_18800</name>
</gene>
<reference evidence="1 2" key="1">
    <citation type="submission" date="2016-08" db="EMBL/GenBank/DDBJ databases">
        <title>Hymenobacter coccineus sp. nov., Hymenobacter lapidarius sp. nov. and Hymenobacter glacialis sp. nov., isolated from Antarctic soil.</title>
        <authorList>
            <person name="Sedlacek I."/>
            <person name="Kralova S."/>
            <person name="Kyrova K."/>
            <person name="Maslanova I."/>
            <person name="Stankova E."/>
            <person name="Vrbovska V."/>
            <person name="Nemec M."/>
            <person name="Bartak M."/>
            <person name="Svec P."/>
            <person name="Busse H.-J."/>
            <person name="Pantucek R."/>
        </authorList>
    </citation>
    <scope>NUCLEOTIDE SEQUENCE [LARGE SCALE GENOMIC DNA]</scope>
    <source>
        <strain evidence="1 2">CCM 8643</strain>
    </source>
</reference>
<dbReference type="Proteomes" id="UP000176294">
    <property type="component" value="Unassembled WGS sequence"/>
</dbReference>
<dbReference type="SUPFAM" id="SSF143744">
    <property type="entry name" value="GlcG-like"/>
    <property type="match status" value="1"/>
</dbReference>
<keyword evidence="2" id="KW-1185">Reference proteome</keyword>
<evidence type="ECO:0000313" key="2">
    <source>
        <dbReference type="Proteomes" id="UP000176294"/>
    </source>
</evidence>
<dbReference type="Pfam" id="PF03928">
    <property type="entry name" value="HbpS-like"/>
    <property type="match status" value="1"/>
</dbReference>
<accession>A0A1G1STV6</accession>
<protein>
    <submittedName>
        <fullName evidence="1">Glycolate utilization protein</fullName>
    </submittedName>
</protein>
<dbReference type="RefSeq" id="WP_070730197.1">
    <property type="nucleotide sequence ID" value="NZ_MDZB01000152.1"/>
</dbReference>
<organism evidence="1 2">
    <name type="scientific">Hymenobacter lapidarius</name>
    <dbReference type="NCBI Taxonomy" id="1908237"/>
    <lineage>
        <taxon>Bacteria</taxon>
        <taxon>Pseudomonadati</taxon>
        <taxon>Bacteroidota</taxon>
        <taxon>Cytophagia</taxon>
        <taxon>Cytophagales</taxon>
        <taxon>Hymenobacteraceae</taxon>
        <taxon>Hymenobacter</taxon>
    </lineage>
</organism>
<proteinExistence type="predicted"/>
<dbReference type="EMBL" id="MDZB01000152">
    <property type="protein sequence ID" value="OGX82070.1"/>
    <property type="molecule type" value="Genomic_DNA"/>
</dbReference>
<comment type="caution">
    <text evidence="1">The sequence shown here is derived from an EMBL/GenBank/DDBJ whole genome shotgun (WGS) entry which is preliminary data.</text>
</comment>
<dbReference type="InterPro" id="IPR005624">
    <property type="entry name" value="PduO/GlcC-like"/>
</dbReference>
<dbReference type="InterPro" id="IPR038084">
    <property type="entry name" value="PduO/GlcC-like_sf"/>
</dbReference>
<dbReference type="OrthoDB" id="9778896at2"/>
<dbReference type="InterPro" id="IPR052517">
    <property type="entry name" value="GlcG_carb_metab_protein"/>
</dbReference>
<evidence type="ECO:0000313" key="1">
    <source>
        <dbReference type="EMBL" id="OGX82070.1"/>
    </source>
</evidence>
<dbReference type="Gene3D" id="3.30.450.150">
    <property type="entry name" value="Haem-degrading domain"/>
    <property type="match status" value="1"/>
</dbReference>
<dbReference type="STRING" id="1908237.BEN47_18800"/>
<sequence>MGITLAQAQTALQAAHQKAVDMNVKMNIAVVDAGANLVAFIRMDDAWLGSLDISIKKAKTARFFDMPTGAIGGLSQPGGSLYNIEHSNGGLITFPGGIPIKGRSGGVMGAIGVSGSSVEDDHAVAEAGVQALEGK</sequence>